<dbReference type="AlphaFoldDB" id="A0AA37SF15"/>
<comment type="caution">
    <text evidence="1">The sequence shown here is derived from an EMBL/GenBank/DDBJ whole genome shotgun (WGS) entry which is preliminary data.</text>
</comment>
<proteinExistence type="predicted"/>
<dbReference type="Pfam" id="PF20112">
    <property type="entry name" value="DUF6502"/>
    <property type="match status" value="1"/>
</dbReference>
<gene>
    <name evidence="1" type="ORF">GCM10007876_33030</name>
</gene>
<evidence type="ECO:0000313" key="2">
    <source>
        <dbReference type="Proteomes" id="UP001161389"/>
    </source>
</evidence>
<accession>A0AA37SF15</accession>
<dbReference type="RefSeq" id="WP_284382967.1">
    <property type="nucleotide sequence ID" value="NZ_BSNM01000016.1"/>
</dbReference>
<reference evidence="1" key="2">
    <citation type="submission" date="2023-01" db="EMBL/GenBank/DDBJ databases">
        <title>Draft genome sequence of Litoribrevibacter albus strain NBRC 110071.</title>
        <authorList>
            <person name="Sun Q."/>
            <person name="Mori K."/>
        </authorList>
    </citation>
    <scope>NUCLEOTIDE SEQUENCE</scope>
    <source>
        <strain evidence="1">NBRC 110071</strain>
    </source>
</reference>
<sequence length="282" mass="31695">MDDSQSNLERAVKKLLTPLIRLLIRSGVGFASFAEWAKAIYVSEAEKSFSIEGKKQTTSRISILTGLHRKDVSRLRTEQVNGSQSSNSNGSNRAERVIQGWLRTAGYSDDSDTPITIPVTGSHPSFESLVQQTSGDMPYVAVLDELKRINAVVVNDEGVSLVSKGYVPFHNDQERLKIMGQSGFDLLNTLEHNLNPQTDKPKMQLTVAYNNLTKQDVEEFERLSRAESEQLLLKLNRWLAARDKDTNNSRANEHDTNDKTRHRAGIGIYYLENLTKDDSNEI</sequence>
<keyword evidence="2" id="KW-1185">Reference proteome</keyword>
<dbReference type="Proteomes" id="UP001161389">
    <property type="component" value="Unassembled WGS sequence"/>
</dbReference>
<organism evidence="1 2">
    <name type="scientific">Litoribrevibacter albus</name>
    <dbReference type="NCBI Taxonomy" id="1473156"/>
    <lineage>
        <taxon>Bacteria</taxon>
        <taxon>Pseudomonadati</taxon>
        <taxon>Pseudomonadota</taxon>
        <taxon>Gammaproteobacteria</taxon>
        <taxon>Oceanospirillales</taxon>
        <taxon>Oceanospirillaceae</taxon>
        <taxon>Litoribrevibacter</taxon>
    </lineage>
</organism>
<dbReference type="EMBL" id="BSNM01000016">
    <property type="protein sequence ID" value="GLQ32824.1"/>
    <property type="molecule type" value="Genomic_DNA"/>
</dbReference>
<protein>
    <submittedName>
        <fullName evidence="1">Uncharacterized protein</fullName>
    </submittedName>
</protein>
<name>A0AA37SF15_9GAMM</name>
<evidence type="ECO:0000313" key="1">
    <source>
        <dbReference type="EMBL" id="GLQ32824.1"/>
    </source>
</evidence>
<reference evidence="1" key="1">
    <citation type="journal article" date="2014" name="Int. J. Syst. Evol. Microbiol.">
        <title>Complete genome sequence of Corynebacterium casei LMG S-19264T (=DSM 44701T), isolated from a smear-ripened cheese.</title>
        <authorList>
            <consortium name="US DOE Joint Genome Institute (JGI-PGF)"/>
            <person name="Walter F."/>
            <person name="Albersmeier A."/>
            <person name="Kalinowski J."/>
            <person name="Ruckert C."/>
        </authorList>
    </citation>
    <scope>NUCLEOTIDE SEQUENCE</scope>
    <source>
        <strain evidence="1">NBRC 110071</strain>
    </source>
</reference>
<dbReference type="InterPro" id="IPR045445">
    <property type="entry name" value="DUF6502"/>
</dbReference>